<dbReference type="KEGG" id="pic:PICST_28778"/>
<dbReference type="InParanoid" id="A3GGX9"/>
<evidence type="ECO:0000259" key="2">
    <source>
        <dbReference type="Pfam" id="PF11001"/>
    </source>
</evidence>
<dbReference type="RefSeq" id="XP_001388023.2">
    <property type="nucleotide sequence ID" value="XM_001387986.1"/>
</dbReference>
<dbReference type="STRING" id="322104.A3GGX9"/>
<feature type="domain" description="Subtelomeric hrmA-associated cluster protein AFUB-079030/YDR124W-like helical bundle" evidence="2">
    <location>
        <begin position="87"/>
        <end position="199"/>
    </location>
</feature>
<evidence type="ECO:0000313" key="4">
    <source>
        <dbReference type="Proteomes" id="UP000002258"/>
    </source>
</evidence>
<dbReference type="Proteomes" id="UP000002258">
    <property type="component" value="Chromosome 1"/>
</dbReference>
<feature type="compositionally biased region" description="Polar residues" evidence="1">
    <location>
        <begin position="320"/>
        <end position="336"/>
    </location>
</feature>
<feature type="region of interest" description="Disordered" evidence="1">
    <location>
        <begin position="272"/>
        <end position="343"/>
    </location>
</feature>
<evidence type="ECO:0000256" key="1">
    <source>
        <dbReference type="SAM" id="MobiDB-lite"/>
    </source>
</evidence>
<dbReference type="PANTHER" id="PTHR36102">
    <property type="entry name" value="CHROMOSOME 10, WHOLE GENOME SHOTGUN SEQUENCE"/>
    <property type="match status" value="1"/>
</dbReference>
<dbReference type="PANTHER" id="PTHR36102:SF1">
    <property type="entry name" value="YDR124W-LIKE HELICAL BUNDLE DOMAIN-CONTAINING PROTEIN"/>
    <property type="match status" value="1"/>
</dbReference>
<organism evidence="3 4">
    <name type="scientific">Scheffersomyces stipitis (strain ATCC 58785 / CBS 6054 / NBRC 10063 / NRRL Y-11545)</name>
    <name type="common">Yeast</name>
    <name type="synonym">Pichia stipitis</name>
    <dbReference type="NCBI Taxonomy" id="322104"/>
    <lineage>
        <taxon>Eukaryota</taxon>
        <taxon>Fungi</taxon>
        <taxon>Dikarya</taxon>
        <taxon>Ascomycota</taxon>
        <taxon>Saccharomycotina</taxon>
        <taxon>Pichiomycetes</taxon>
        <taxon>Debaryomycetaceae</taxon>
        <taxon>Scheffersomyces</taxon>
    </lineage>
</organism>
<dbReference type="AlphaFoldDB" id="A3GGX9"/>
<protein>
    <recommendedName>
        <fullName evidence="2">Subtelomeric hrmA-associated cluster protein AFUB-079030/YDR124W-like helical bundle domain-containing protein</fullName>
    </recommendedName>
</protein>
<dbReference type="InterPro" id="IPR021264">
    <property type="entry name" value="AFUB_079030/YDR124W-like"/>
</dbReference>
<proteinExistence type="predicted"/>
<dbReference type="InterPro" id="IPR047092">
    <property type="entry name" value="AFUB_07903/YDR124W-like_hel"/>
</dbReference>
<reference evidence="3 4" key="1">
    <citation type="journal article" date="2007" name="Nat. Biotechnol.">
        <title>Genome sequence of the lignocellulose-bioconverting and xylose-fermenting yeast Pichia stipitis.</title>
        <authorList>
            <person name="Jeffries T.W."/>
            <person name="Grigoriev I.V."/>
            <person name="Grimwood J."/>
            <person name="Laplaza J.M."/>
            <person name="Aerts A."/>
            <person name="Salamov A."/>
            <person name="Schmutz J."/>
            <person name="Lindquist E."/>
            <person name="Dehal P."/>
            <person name="Shapiro H."/>
            <person name="Jin Y.S."/>
            <person name="Passoth V."/>
            <person name="Richardson P.M."/>
        </authorList>
    </citation>
    <scope>NUCLEOTIDE SEQUENCE [LARGE SCALE GENOMIC DNA]</scope>
    <source>
        <strain evidence="4">ATCC 58785 / CBS 6054 / NBRC 10063 / NRRL Y-11545</strain>
    </source>
</reference>
<dbReference type="OrthoDB" id="5338458at2759"/>
<feature type="compositionally biased region" description="Basic and acidic residues" evidence="1">
    <location>
        <begin position="282"/>
        <end position="304"/>
    </location>
</feature>
<evidence type="ECO:0000313" key="3">
    <source>
        <dbReference type="EMBL" id="EAZ64000.2"/>
    </source>
</evidence>
<gene>
    <name evidence="3" type="ORF">PICST_28778</name>
</gene>
<dbReference type="GeneID" id="4851528"/>
<dbReference type="EMBL" id="AAVQ01000001">
    <property type="protein sequence ID" value="EAZ64000.2"/>
    <property type="molecule type" value="Genomic_DNA"/>
</dbReference>
<dbReference type="OMA" id="EPEEINC"/>
<dbReference type="eggNOG" id="ENOG502S0ES">
    <property type="taxonomic scope" value="Eukaryota"/>
</dbReference>
<accession>A3GGX9</accession>
<name>A3GGX9_PICST</name>
<dbReference type="HOGENOM" id="CLU_737912_0_0_1"/>
<dbReference type="Pfam" id="PF11001">
    <property type="entry name" value="AFUB_07903_YDR124W_hel"/>
    <property type="match status" value="1"/>
</dbReference>
<keyword evidence="4" id="KW-1185">Reference proteome</keyword>
<comment type="caution">
    <text evidence="3">The sequence shown here is derived from an EMBL/GenBank/DDBJ whole genome shotgun (WGS) entry which is preliminary data.</text>
</comment>
<sequence>MSESVSHSEQLRNIVGSLAKLSREKGIAFMIATQSTKTSPIRISHSTHFSDTHVRQVERVLEDKSFRITAMMPFNQDHKELLLSRTDSSYLISQYFDLFTCLTQKYCKEIAKEWVKVVEPRKQALYPYKLQDDSRPPWWPTDVDHIEPDHLDKDGRVKLLISILRDPLYKLELLKEKSLALQLPNKLSTYILNELFYIAAYDRLFYNHFREEDPLFYDIPPTGRKGFSEDQITIMVSNLKRINKNGSVVTLMLSQIEPEEINCEVFELQRQTPEPKYRKRKSDFPEEVSNKRKTLLKEEPKSDYELTSSEEEPFGGNNALLFSSQHDNPSATTSLPASKGGEELSMADEILYLMDRYSSGSEKNSFGYSNEDSPG</sequence>